<reference evidence="1" key="2">
    <citation type="journal article" date="2015" name="Fish Shellfish Immunol.">
        <title>Early steps in the European eel (Anguilla anguilla)-Vibrio vulnificus interaction in the gills: Role of the RtxA13 toxin.</title>
        <authorList>
            <person name="Callol A."/>
            <person name="Pajuelo D."/>
            <person name="Ebbesson L."/>
            <person name="Teles M."/>
            <person name="MacKenzie S."/>
            <person name="Amaro C."/>
        </authorList>
    </citation>
    <scope>NUCLEOTIDE SEQUENCE</scope>
</reference>
<sequence length="68" mass="7524">MPSLDAENQNALFCSKKQSDRQEVGFISGVNIFSSAHFHKEDFTSYLQKQCGFAKKLALVHGAVPSHP</sequence>
<proteinExistence type="predicted"/>
<accession>A0A0E9XIK9</accession>
<name>A0A0E9XIK9_ANGAN</name>
<dbReference type="EMBL" id="GBXM01006078">
    <property type="protein sequence ID" value="JAI02500.1"/>
    <property type="molecule type" value="Transcribed_RNA"/>
</dbReference>
<evidence type="ECO:0000313" key="1">
    <source>
        <dbReference type="EMBL" id="JAI02500.1"/>
    </source>
</evidence>
<reference evidence="1" key="1">
    <citation type="submission" date="2014-11" db="EMBL/GenBank/DDBJ databases">
        <authorList>
            <person name="Amaro Gonzalez C."/>
        </authorList>
    </citation>
    <scope>NUCLEOTIDE SEQUENCE</scope>
</reference>
<dbReference type="AlphaFoldDB" id="A0A0E9XIK9"/>
<protein>
    <submittedName>
        <fullName evidence="1">Uncharacterized protein</fullName>
    </submittedName>
</protein>
<organism evidence="1">
    <name type="scientific">Anguilla anguilla</name>
    <name type="common">European freshwater eel</name>
    <name type="synonym">Muraena anguilla</name>
    <dbReference type="NCBI Taxonomy" id="7936"/>
    <lineage>
        <taxon>Eukaryota</taxon>
        <taxon>Metazoa</taxon>
        <taxon>Chordata</taxon>
        <taxon>Craniata</taxon>
        <taxon>Vertebrata</taxon>
        <taxon>Euteleostomi</taxon>
        <taxon>Actinopterygii</taxon>
        <taxon>Neopterygii</taxon>
        <taxon>Teleostei</taxon>
        <taxon>Anguilliformes</taxon>
        <taxon>Anguillidae</taxon>
        <taxon>Anguilla</taxon>
    </lineage>
</organism>